<dbReference type="KEGG" id="adin:H7849_20840"/>
<proteinExistence type="predicted"/>
<keyword evidence="3" id="KW-1185">Reference proteome</keyword>
<reference evidence="2 3" key="1">
    <citation type="submission" date="2020-08" db="EMBL/GenBank/DDBJ databases">
        <title>Edaphobacter telluris sp. nov. and Acidobacterium dinghuensis sp. nov., two acidobacteria isolated from forest soil.</title>
        <authorList>
            <person name="Fu J."/>
            <person name="Qiu L."/>
        </authorList>
    </citation>
    <scope>NUCLEOTIDE SEQUENCE [LARGE SCALE GENOMIC DNA]</scope>
    <source>
        <strain evidence="2">4Y35</strain>
    </source>
</reference>
<protein>
    <submittedName>
        <fullName evidence="2">DUF1828 domain-containing protein</fullName>
    </submittedName>
</protein>
<sequence length="258" mass="29962">MDALETLKSEFNDHVSFRTKRPGIVQVLAPLFHEDGDMIDVFIDLPSSPNSEIRITDHGLTLMRLSYVYDIDTPTKRKIFNRILSENGVKEEHGRLFIESSPEYIYPAFMQFAQTVAKVSNMQLFKREVVQNLFYEMLGDFVTSTLYRYHPQKDCVPDPKREELQVDWNFSLKPRPIFLYGVKDSAKSRFAALACREFQIVKLPFRSVIVHEDFENGLSKRDQALITNAVDKQFTTLADFQQNAEAYFEREAEGQIVQ</sequence>
<evidence type="ECO:0000313" key="2">
    <source>
        <dbReference type="EMBL" id="QNI31497.1"/>
    </source>
</evidence>
<dbReference type="AlphaFoldDB" id="A0A7G8BG27"/>
<dbReference type="InterPro" id="IPR014960">
    <property type="entry name" value="DUF1828"/>
</dbReference>
<name>A0A7G8BG27_9BACT</name>
<dbReference type="Pfam" id="PF08861">
    <property type="entry name" value="DUF1828"/>
    <property type="match status" value="1"/>
</dbReference>
<evidence type="ECO:0000259" key="1">
    <source>
        <dbReference type="Pfam" id="PF08861"/>
    </source>
</evidence>
<gene>
    <name evidence="2" type="ORF">H7849_20840</name>
</gene>
<dbReference type="EMBL" id="CP060394">
    <property type="protein sequence ID" value="QNI31497.1"/>
    <property type="molecule type" value="Genomic_DNA"/>
</dbReference>
<dbReference type="Proteomes" id="UP000515312">
    <property type="component" value="Chromosome"/>
</dbReference>
<accession>A0A7G8BG27</accession>
<organism evidence="2 3">
    <name type="scientific">Alloacidobacterium dinghuense</name>
    <dbReference type="NCBI Taxonomy" id="2763107"/>
    <lineage>
        <taxon>Bacteria</taxon>
        <taxon>Pseudomonadati</taxon>
        <taxon>Acidobacteriota</taxon>
        <taxon>Terriglobia</taxon>
        <taxon>Terriglobales</taxon>
        <taxon>Acidobacteriaceae</taxon>
        <taxon>Alloacidobacterium</taxon>
    </lineage>
</organism>
<dbReference type="RefSeq" id="WP_186742166.1">
    <property type="nucleotide sequence ID" value="NZ_CP060394.1"/>
</dbReference>
<feature type="domain" description="DUF1828" evidence="1">
    <location>
        <begin position="30"/>
        <end position="119"/>
    </location>
</feature>
<evidence type="ECO:0000313" key="3">
    <source>
        <dbReference type="Proteomes" id="UP000515312"/>
    </source>
</evidence>